<feature type="transmembrane region" description="Helical" evidence="6">
    <location>
        <begin position="479"/>
        <end position="500"/>
    </location>
</feature>
<gene>
    <name evidence="7" type="ORF">METZ01_LOCUS83142</name>
</gene>
<dbReference type="InterPro" id="IPR038377">
    <property type="entry name" value="Na/Glc_symporter_sf"/>
</dbReference>
<sequence>MIDLFIILAFMAYSISAGFRARSKASKNLEEYFLAGKTLTGWRAGLSMAATQFAADTPLLVTGLIATGGVFLLWRLWIYGIAFLMMGFVFGASWRRAGVLTDAELTEFRYSGRGVLSLRVLKAIYYGTVINCIVLAMVLVAAVRISEVFLIWNEWLPPGLYDLLLSITKGLGLTIGGISTTIDPAVVTTNNLISILLIVGFTALYSTTGGLRSVVATDLMQFGLAMVGTMIYAFIIIDQVGGLGAMAEKIGDIYGSELAGRLLSFGPPGGEMLMPFLIIIGLQWFFQMNSDGTGYLAQRTMACATDKDARVAALVFTWMQIFLRSVIWLVIGVGLLVIYPFTPEIAAGDQFAASREILFVTGIDDLLPVGIRGIMLTGLLAALASTIDTHLNWGASYWSNDVYKRLICNHWLNRDPKNHELVLAARVSNIAIIIIALIIMANLGSIQTTWFLSLLFGAGMGSVLVMRWLWERINLYSELAAMAVSLILAPILLIATNAGWIMDEEWIRLSLMAICSTVAAVAVTYFTPSTEENILIAFYKQVKPVGFWQKTATLADDNPHQPQKDFIQELKTTFLTALSLFLMLIGTGKLLIRPPGESSLFAWGCLIAAIVLIRTWWGNSLVGRINSFYAKNDN</sequence>
<dbReference type="CDD" id="cd11477">
    <property type="entry name" value="SLC5sbd_u1"/>
    <property type="match status" value="1"/>
</dbReference>
<protein>
    <recommendedName>
        <fullName evidence="8">Sodium transporter</fullName>
    </recommendedName>
</protein>
<dbReference type="Pfam" id="PF00474">
    <property type="entry name" value="SSF"/>
    <property type="match status" value="2"/>
</dbReference>
<dbReference type="EMBL" id="UINC01006900">
    <property type="protein sequence ID" value="SVA30288.1"/>
    <property type="molecule type" value="Genomic_DNA"/>
</dbReference>
<feature type="transmembrane region" description="Helical" evidence="6">
    <location>
        <begin position="262"/>
        <end position="286"/>
    </location>
</feature>
<feature type="transmembrane region" description="Helical" evidence="6">
    <location>
        <begin position="573"/>
        <end position="592"/>
    </location>
</feature>
<feature type="transmembrane region" description="Helical" evidence="6">
    <location>
        <begin position="189"/>
        <end position="207"/>
    </location>
</feature>
<dbReference type="InterPro" id="IPR001734">
    <property type="entry name" value="Na/solute_symporter"/>
</dbReference>
<feature type="transmembrane region" description="Helical" evidence="6">
    <location>
        <begin position="123"/>
        <end position="143"/>
    </location>
</feature>
<feature type="transmembrane region" description="Helical" evidence="6">
    <location>
        <begin position="163"/>
        <end position="182"/>
    </location>
</feature>
<evidence type="ECO:0008006" key="8">
    <source>
        <dbReference type="Google" id="ProtNLM"/>
    </source>
</evidence>
<evidence type="ECO:0000256" key="4">
    <source>
        <dbReference type="ARBA" id="ARBA00022989"/>
    </source>
</evidence>
<feature type="transmembrane region" description="Helical" evidence="6">
    <location>
        <begin position="450"/>
        <end position="470"/>
    </location>
</feature>
<dbReference type="GO" id="GO:0005412">
    <property type="term" value="F:D-glucose:sodium symporter activity"/>
    <property type="evidence" value="ECO:0007669"/>
    <property type="project" value="TreeGrafter"/>
</dbReference>
<keyword evidence="3 6" id="KW-0812">Transmembrane</keyword>
<dbReference type="AlphaFoldDB" id="A0A381URN5"/>
<feature type="transmembrane region" description="Helical" evidence="6">
    <location>
        <begin position="598"/>
        <end position="617"/>
    </location>
</feature>
<evidence type="ECO:0000256" key="3">
    <source>
        <dbReference type="ARBA" id="ARBA00022692"/>
    </source>
</evidence>
<dbReference type="PANTHER" id="PTHR11819:SF77">
    <property type="entry name" value="SODIUM_GLUCOSE COTRANSPORT PROTEIN"/>
    <property type="match status" value="1"/>
</dbReference>
<keyword evidence="4 6" id="KW-1133">Transmembrane helix</keyword>
<proteinExistence type="inferred from homology"/>
<dbReference type="PROSITE" id="PS50283">
    <property type="entry name" value="NA_SOLUT_SYMP_3"/>
    <property type="match status" value="1"/>
</dbReference>
<feature type="transmembrane region" description="Helical" evidence="6">
    <location>
        <begin position="219"/>
        <end position="241"/>
    </location>
</feature>
<dbReference type="PANTHER" id="PTHR11819">
    <property type="entry name" value="SOLUTE CARRIER FAMILY 5"/>
    <property type="match status" value="1"/>
</dbReference>
<evidence type="ECO:0000256" key="2">
    <source>
        <dbReference type="ARBA" id="ARBA00006434"/>
    </source>
</evidence>
<comment type="similarity">
    <text evidence="2">Belongs to the sodium:solute symporter (SSF) (TC 2.A.21) family.</text>
</comment>
<dbReference type="Gene3D" id="1.20.1730.10">
    <property type="entry name" value="Sodium/glucose cotransporter"/>
    <property type="match status" value="1"/>
</dbReference>
<accession>A0A381URN5</accession>
<evidence type="ECO:0000313" key="7">
    <source>
        <dbReference type="EMBL" id="SVA30288.1"/>
    </source>
</evidence>
<feature type="transmembrane region" description="Helical" evidence="6">
    <location>
        <begin position="421"/>
        <end position="444"/>
    </location>
</feature>
<evidence type="ECO:0000256" key="1">
    <source>
        <dbReference type="ARBA" id="ARBA00004141"/>
    </source>
</evidence>
<dbReference type="GO" id="GO:0005886">
    <property type="term" value="C:plasma membrane"/>
    <property type="evidence" value="ECO:0007669"/>
    <property type="project" value="TreeGrafter"/>
</dbReference>
<keyword evidence="5 6" id="KW-0472">Membrane</keyword>
<reference evidence="7" key="1">
    <citation type="submission" date="2018-05" db="EMBL/GenBank/DDBJ databases">
        <authorList>
            <person name="Lanie J.A."/>
            <person name="Ng W.-L."/>
            <person name="Kazmierczak K.M."/>
            <person name="Andrzejewski T.M."/>
            <person name="Davidsen T.M."/>
            <person name="Wayne K.J."/>
            <person name="Tettelin H."/>
            <person name="Glass J.I."/>
            <person name="Rusch D."/>
            <person name="Podicherti R."/>
            <person name="Tsui H.-C.T."/>
            <person name="Winkler M.E."/>
        </authorList>
    </citation>
    <scope>NUCLEOTIDE SEQUENCE</scope>
</reference>
<evidence type="ECO:0000256" key="6">
    <source>
        <dbReference type="SAM" id="Phobius"/>
    </source>
</evidence>
<organism evidence="7">
    <name type="scientific">marine metagenome</name>
    <dbReference type="NCBI Taxonomy" id="408172"/>
    <lineage>
        <taxon>unclassified sequences</taxon>
        <taxon>metagenomes</taxon>
        <taxon>ecological metagenomes</taxon>
    </lineage>
</organism>
<comment type="subcellular location">
    <subcellularLocation>
        <location evidence="1">Membrane</location>
        <topology evidence="1">Multi-pass membrane protein</topology>
    </subcellularLocation>
</comment>
<evidence type="ECO:0000256" key="5">
    <source>
        <dbReference type="ARBA" id="ARBA00023136"/>
    </source>
</evidence>
<feature type="transmembrane region" description="Helical" evidence="6">
    <location>
        <begin position="76"/>
        <end position="94"/>
    </location>
</feature>
<name>A0A381URN5_9ZZZZ</name>
<feature type="transmembrane region" description="Helical" evidence="6">
    <location>
        <begin position="506"/>
        <end position="526"/>
    </location>
</feature>
<feature type="transmembrane region" description="Helical" evidence="6">
    <location>
        <begin position="321"/>
        <end position="341"/>
    </location>
</feature>